<dbReference type="GO" id="GO:0005730">
    <property type="term" value="C:nucleolus"/>
    <property type="evidence" value="ECO:0007669"/>
    <property type="project" value="TreeGrafter"/>
</dbReference>
<dbReference type="GO" id="GO:0030687">
    <property type="term" value="C:preribosome, large subunit precursor"/>
    <property type="evidence" value="ECO:0007669"/>
    <property type="project" value="TreeGrafter"/>
</dbReference>
<dbReference type="InterPro" id="IPR051742">
    <property type="entry name" value="Ribosome_Assembly_uL10"/>
</dbReference>
<dbReference type="Gene3D" id="3.90.105.20">
    <property type="match status" value="1"/>
</dbReference>
<accession>A0AAD5QYK0</accession>
<organism evidence="1 2">
    <name type="scientific">Parelaphostrongylus tenuis</name>
    <name type="common">Meningeal worm</name>
    <dbReference type="NCBI Taxonomy" id="148309"/>
    <lineage>
        <taxon>Eukaryota</taxon>
        <taxon>Metazoa</taxon>
        <taxon>Ecdysozoa</taxon>
        <taxon>Nematoda</taxon>
        <taxon>Chromadorea</taxon>
        <taxon>Rhabditida</taxon>
        <taxon>Rhabditina</taxon>
        <taxon>Rhabditomorpha</taxon>
        <taxon>Strongyloidea</taxon>
        <taxon>Metastrongylidae</taxon>
        <taxon>Parelaphostrongylus</taxon>
    </lineage>
</organism>
<dbReference type="InterPro" id="IPR043164">
    <property type="entry name" value="Ribosomal_uL10-like_insert_sf"/>
</dbReference>
<proteinExistence type="predicted"/>
<name>A0AAD5QYK0_PARTN</name>
<dbReference type="Proteomes" id="UP001196413">
    <property type="component" value="Unassembled WGS sequence"/>
</dbReference>
<comment type="caution">
    <text evidence="1">The sequence shown here is derived from an EMBL/GenBank/DDBJ whole genome shotgun (WGS) entry which is preliminary data.</text>
</comment>
<dbReference type="GO" id="GO:0003723">
    <property type="term" value="F:RNA binding"/>
    <property type="evidence" value="ECO:0007669"/>
    <property type="project" value="TreeGrafter"/>
</dbReference>
<dbReference type="GO" id="GO:0006364">
    <property type="term" value="P:rRNA processing"/>
    <property type="evidence" value="ECO:0007669"/>
    <property type="project" value="TreeGrafter"/>
</dbReference>
<sequence length="82" mass="9674">MIVLYQNHEICKKGEPITAEQAKILKLFDYKLSEFKVNLVSQWDKENGYVTSNQSIFQLRCTDREDCFLLARKPGTTFTLYY</sequence>
<gene>
    <name evidence="1" type="ORF">KIN20_026731</name>
</gene>
<dbReference type="EMBL" id="JAHQIW010005473">
    <property type="protein sequence ID" value="KAJ1366134.1"/>
    <property type="molecule type" value="Genomic_DNA"/>
</dbReference>
<keyword evidence="2" id="KW-1185">Reference proteome</keyword>
<evidence type="ECO:0000313" key="2">
    <source>
        <dbReference type="Proteomes" id="UP001196413"/>
    </source>
</evidence>
<dbReference type="GO" id="GO:0042273">
    <property type="term" value="P:ribosomal large subunit biogenesis"/>
    <property type="evidence" value="ECO:0007669"/>
    <property type="project" value="TreeGrafter"/>
</dbReference>
<evidence type="ECO:0000313" key="1">
    <source>
        <dbReference type="EMBL" id="KAJ1366134.1"/>
    </source>
</evidence>
<dbReference type="PANTHER" id="PTHR45841:SF1">
    <property type="entry name" value="MRNA TURNOVER PROTEIN 4 HOMOLOG"/>
    <property type="match status" value="1"/>
</dbReference>
<protein>
    <submittedName>
        <fullName evidence="1">Uncharacterized protein</fullName>
    </submittedName>
</protein>
<reference evidence="1" key="1">
    <citation type="submission" date="2021-06" db="EMBL/GenBank/DDBJ databases">
        <title>Parelaphostrongylus tenuis whole genome reference sequence.</title>
        <authorList>
            <person name="Garwood T.J."/>
            <person name="Larsen P.A."/>
            <person name="Fountain-Jones N.M."/>
            <person name="Garbe J.R."/>
            <person name="Macchietto M.G."/>
            <person name="Kania S.A."/>
            <person name="Gerhold R.W."/>
            <person name="Richards J.E."/>
            <person name="Wolf T.M."/>
        </authorList>
    </citation>
    <scope>NUCLEOTIDE SEQUENCE</scope>
    <source>
        <strain evidence="1">MNPRO001-30</strain>
        <tissue evidence="1">Meninges</tissue>
    </source>
</reference>
<dbReference type="PANTHER" id="PTHR45841">
    <property type="entry name" value="MRNA TURNOVER PROTEIN 4 MRTO4"/>
    <property type="match status" value="1"/>
</dbReference>
<dbReference type="AlphaFoldDB" id="A0AAD5QYK0"/>
<dbReference type="GO" id="GO:0000956">
    <property type="term" value="P:nuclear-transcribed mRNA catabolic process"/>
    <property type="evidence" value="ECO:0007669"/>
    <property type="project" value="TreeGrafter"/>
</dbReference>